<protein>
    <submittedName>
        <fullName evidence="10">Cna B-type domain-containing protein</fullName>
    </submittedName>
</protein>
<keyword evidence="6" id="KW-0472">Membrane</keyword>
<sequence>MYSEREIMKTKRSIQTKWLITVVVALMTVMLVSLFCLMRVYAEPDNQSNQDLTHAVAVEQKKDGSSDYKVIFKVNSDTAKAGDYFTITLPDGLTIKNQDRLNLTPSSDDKTPSASVKVEGKTVTVTLTDYAASHYDLSGSLTFKNAQGGDPSTEGTLSGTAYGTLSIQDAASDDDSLGVSGAQLVIKNKNDGSVAATVKTDSSGKAEANRLKAGDYTVETQTAAAGYEKSEAADVTITSGEAQTLKITSEPEKVEIKVNQIWDDNDDQDGVRPKTIKLTLYAEGSEAPVDEATVSADAGWATAFNARKYDADGKAIRYTVKESRVTDYELSQMGSMNGGFLLIHKHTPETVDIPVRVTWTDHNNRYDDRPTAVVVTLLKNGEPVDSQIVIANASGQWKTMFEGVDEYEKGQKIQYTVTENKLKGYTTKIDGTKISNRLKTEAQDQMMAAEAKRQQQSITFLKAMVRHPIQTIWSWLKSLF</sequence>
<dbReference type="SUPFAM" id="SSF49401">
    <property type="entry name" value="Bacterial adhesins"/>
    <property type="match status" value="1"/>
</dbReference>
<name>A0A7X2NFV3_9FIRM</name>
<dbReference type="InterPro" id="IPR011252">
    <property type="entry name" value="Fibrogen-bd_dom1"/>
</dbReference>
<reference evidence="10 11" key="1">
    <citation type="submission" date="2019-08" db="EMBL/GenBank/DDBJ databases">
        <title>In-depth cultivation of the pig gut microbiome towards novel bacterial diversity and tailored functional studies.</title>
        <authorList>
            <person name="Wylensek D."/>
            <person name="Hitch T.C.A."/>
            <person name="Clavel T."/>
        </authorList>
    </citation>
    <scope>NUCLEOTIDE SEQUENCE [LARGE SCALE GENOMIC DNA]</scope>
    <source>
        <strain evidence="10 11">RF-744-FAT-4</strain>
    </source>
</reference>
<dbReference type="Gene3D" id="2.60.40.1140">
    <property type="entry name" value="Collagen-binding surface protein Cna, B-type domain"/>
    <property type="match status" value="2"/>
</dbReference>
<feature type="domain" description="CNA-B" evidence="7">
    <location>
        <begin position="256"/>
        <end position="340"/>
    </location>
</feature>
<dbReference type="InterPro" id="IPR008454">
    <property type="entry name" value="Collagen-bd_Cna-like_B-typ_dom"/>
</dbReference>
<dbReference type="InterPro" id="IPR041033">
    <property type="entry name" value="SpaA_PFL_dom_1"/>
</dbReference>
<dbReference type="Pfam" id="PF17961">
    <property type="entry name" value="Big_8"/>
    <property type="match status" value="1"/>
</dbReference>
<evidence type="ECO:0000259" key="7">
    <source>
        <dbReference type="Pfam" id="PF05738"/>
    </source>
</evidence>
<feature type="domain" description="SDR-like Ig" evidence="9">
    <location>
        <begin position="67"/>
        <end position="144"/>
    </location>
</feature>
<evidence type="ECO:0000313" key="11">
    <source>
        <dbReference type="Proteomes" id="UP000461754"/>
    </source>
</evidence>
<dbReference type="SUPFAM" id="SSF49478">
    <property type="entry name" value="Cna protein B-type domain"/>
    <property type="match status" value="3"/>
</dbReference>
<comment type="caution">
    <text evidence="10">The sequence shown here is derived from an EMBL/GenBank/DDBJ whole genome shotgun (WGS) entry which is preliminary data.</text>
</comment>
<gene>
    <name evidence="10" type="ORF">FYJ52_02905</name>
</gene>
<dbReference type="Pfam" id="PF05738">
    <property type="entry name" value="Cna_B"/>
    <property type="match status" value="2"/>
</dbReference>
<keyword evidence="3" id="KW-0964">Secreted</keyword>
<evidence type="ECO:0000256" key="2">
    <source>
        <dbReference type="ARBA" id="ARBA00022512"/>
    </source>
</evidence>
<feature type="domain" description="CNA-B" evidence="7">
    <location>
        <begin position="355"/>
        <end position="436"/>
    </location>
</feature>
<evidence type="ECO:0000256" key="3">
    <source>
        <dbReference type="ARBA" id="ARBA00022525"/>
    </source>
</evidence>
<dbReference type="AlphaFoldDB" id="A0A7X2NFV3"/>
<accession>A0A7X2NFV3</accession>
<feature type="transmembrane region" description="Helical" evidence="6">
    <location>
        <begin position="18"/>
        <end position="42"/>
    </location>
</feature>
<evidence type="ECO:0000256" key="1">
    <source>
        <dbReference type="ARBA" id="ARBA00004168"/>
    </source>
</evidence>
<dbReference type="EMBL" id="VUMO01000002">
    <property type="protein sequence ID" value="MSS19363.1"/>
    <property type="molecule type" value="Genomic_DNA"/>
</dbReference>
<dbReference type="Pfam" id="PF17802">
    <property type="entry name" value="SpaA"/>
    <property type="match status" value="1"/>
</dbReference>
<organism evidence="10 11">
    <name type="scientific">Pseudoramibacter porci</name>
    <dbReference type="NCBI Taxonomy" id="2606631"/>
    <lineage>
        <taxon>Bacteria</taxon>
        <taxon>Bacillati</taxon>
        <taxon>Bacillota</taxon>
        <taxon>Clostridia</taxon>
        <taxon>Eubacteriales</taxon>
        <taxon>Eubacteriaceae</taxon>
        <taxon>Pseudoramibacter</taxon>
    </lineage>
</organism>
<dbReference type="InterPro" id="IPR008966">
    <property type="entry name" value="Adhesion_dom_sf"/>
</dbReference>
<dbReference type="Gene3D" id="2.60.40.10">
    <property type="entry name" value="Immunoglobulins"/>
    <property type="match status" value="1"/>
</dbReference>
<dbReference type="GO" id="GO:0007155">
    <property type="term" value="P:cell adhesion"/>
    <property type="evidence" value="ECO:0007669"/>
    <property type="project" value="InterPro"/>
</dbReference>
<comment type="subcellular location">
    <subcellularLocation>
        <location evidence="1">Secreted</location>
        <location evidence="1">Cell wall</location>
        <topology evidence="1">Peptidoglycan-anchor</topology>
    </subcellularLocation>
</comment>
<keyword evidence="5" id="KW-0572">Peptidoglycan-anchor</keyword>
<keyword evidence="6" id="KW-0812">Transmembrane</keyword>
<dbReference type="InterPro" id="IPR013783">
    <property type="entry name" value="Ig-like_fold"/>
</dbReference>
<dbReference type="Gene3D" id="2.60.40.1280">
    <property type="match status" value="1"/>
</dbReference>
<evidence type="ECO:0000256" key="5">
    <source>
        <dbReference type="ARBA" id="ARBA00023088"/>
    </source>
</evidence>
<keyword evidence="6" id="KW-1133">Transmembrane helix</keyword>
<dbReference type="CDD" id="cd00222">
    <property type="entry name" value="CollagenBindB"/>
    <property type="match status" value="2"/>
</dbReference>
<keyword evidence="11" id="KW-1185">Reference proteome</keyword>
<dbReference type="Proteomes" id="UP000461754">
    <property type="component" value="Unassembled WGS sequence"/>
</dbReference>
<evidence type="ECO:0000256" key="4">
    <source>
        <dbReference type="ARBA" id="ARBA00022729"/>
    </source>
</evidence>
<proteinExistence type="predicted"/>
<evidence type="ECO:0000259" key="9">
    <source>
        <dbReference type="Pfam" id="PF17961"/>
    </source>
</evidence>
<keyword evidence="2" id="KW-0134">Cell wall</keyword>
<evidence type="ECO:0000313" key="10">
    <source>
        <dbReference type="EMBL" id="MSS19363.1"/>
    </source>
</evidence>
<evidence type="ECO:0000256" key="6">
    <source>
        <dbReference type="SAM" id="Phobius"/>
    </source>
</evidence>
<keyword evidence="4" id="KW-0732">Signal</keyword>
<evidence type="ECO:0000259" key="8">
    <source>
        <dbReference type="Pfam" id="PF17802"/>
    </source>
</evidence>
<feature type="domain" description="SpaA-like prealbumin fold" evidence="8">
    <location>
        <begin position="174"/>
        <end position="249"/>
    </location>
</feature>
<dbReference type="InterPro" id="IPR041171">
    <property type="entry name" value="SDR_Ig"/>
</dbReference>